<dbReference type="GO" id="GO:0052689">
    <property type="term" value="F:carboxylic ester hydrolase activity"/>
    <property type="evidence" value="ECO:0007669"/>
    <property type="project" value="TreeGrafter"/>
</dbReference>
<dbReference type="Proteomes" id="UP000234748">
    <property type="component" value="Unassembled WGS sequence"/>
</dbReference>
<evidence type="ECO:0000313" key="3">
    <source>
        <dbReference type="Proteomes" id="UP000234748"/>
    </source>
</evidence>
<accession>A0A2N5M6E1</accession>
<dbReference type="RefSeq" id="WP_101641799.1">
    <property type="nucleotide sequence ID" value="NZ_PGUY01000031.1"/>
</dbReference>
<evidence type="ECO:0000259" key="1">
    <source>
        <dbReference type="Pfam" id="PF12146"/>
    </source>
</evidence>
<dbReference type="Gene3D" id="3.40.50.1820">
    <property type="entry name" value="alpha/beta hydrolase"/>
    <property type="match status" value="1"/>
</dbReference>
<dbReference type="AlphaFoldDB" id="A0A2N5M6E1"/>
<reference evidence="2 3" key="1">
    <citation type="submission" date="2017-11" db="EMBL/GenBank/DDBJ databases">
        <title>Comparitive Functional Genomics of Dry Heat Resistant strains isolated from the Viking Spacecraft.</title>
        <authorList>
            <person name="Seuylemezian A."/>
            <person name="Cooper K."/>
            <person name="Vaishampayan P."/>
        </authorList>
    </citation>
    <scope>NUCLEOTIDE SEQUENCE [LARGE SCALE GENOMIC DNA]</scope>
    <source>
        <strain evidence="2 3">V1-29</strain>
    </source>
</reference>
<evidence type="ECO:0000313" key="2">
    <source>
        <dbReference type="EMBL" id="PLT29938.1"/>
    </source>
</evidence>
<sequence>MGRSHIKIPWTNLSLSAALDIPEYDEPVSGQSNLPLVIICHGFIGSKTGVDRLFVKTSERLNAEKYAVLRFDYCGCGESPGKYGNTGLCEILDQTKSVIDYAFNLDFIDKNKVFLLGHSLGGAAAALTLDREARINKLISWSAVGFPYEDITSILGSDEVLNLREEESIQYCGYEFTRKFIESLLKHSPVESLKKFHGDALFVHGTGDDVIPYKYSLLFKDLVKNSKVHLVEGANHTYSCSSHFDELIHVTIEWLNKVGREQNTAV</sequence>
<proteinExistence type="predicted"/>
<name>A0A2N5M6E1_9BACI</name>
<dbReference type="InterPro" id="IPR029058">
    <property type="entry name" value="AB_hydrolase_fold"/>
</dbReference>
<keyword evidence="2" id="KW-0378">Hydrolase</keyword>
<dbReference type="PANTHER" id="PTHR43265">
    <property type="entry name" value="ESTERASE ESTD"/>
    <property type="match status" value="1"/>
</dbReference>
<dbReference type="PANTHER" id="PTHR43265:SF1">
    <property type="entry name" value="ESTERASE ESTD"/>
    <property type="match status" value="1"/>
</dbReference>
<dbReference type="OrthoDB" id="9780269at2"/>
<gene>
    <name evidence="2" type="ORF">CUU66_10445</name>
</gene>
<dbReference type="EMBL" id="PGUY01000031">
    <property type="protein sequence ID" value="PLT29938.1"/>
    <property type="molecule type" value="Genomic_DNA"/>
</dbReference>
<protein>
    <submittedName>
        <fullName evidence="2">Alpha/beta hydrolase</fullName>
    </submittedName>
</protein>
<comment type="caution">
    <text evidence="2">The sequence shown here is derived from an EMBL/GenBank/DDBJ whole genome shotgun (WGS) entry which is preliminary data.</text>
</comment>
<dbReference type="SUPFAM" id="SSF53474">
    <property type="entry name" value="alpha/beta-Hydrolases"/>
    <property type="match status" value="1"/>
</dbReference>
<dbReference type="InterPro" id="IPR022742">
    <property type="entry name" value="Hydrolase_4"/>
</dbReference>
<dbReference type="InterPro" id="IPR053145">
    <property type="entry name" value="AB_hydrolase_Est10"/>
</dbReference>
<keyword evidence="3" id="KW-1185">Reference proteome</keyword>
<organism evidence="2 3">
    <name type="scientific">Peribacillus deserti</name>
    <dbReference type="NCBI Taxonomy" id="673318"/>
    <lineage>
        <taxon>Bacteria</taxon>
        <taxon>Bacillati</taxon>
        <taxon>Bacillota</taxon>
        <taxon>Bacilli</taxon>
        <taxon>Bacillales</taxon>
        <taxon>Bacillaceae</taxon>
        <taxon>Peribacillus</taxon>
    </lineage>
</organism>
<feature type="domain" description="Serine aminopeptidase S33" evidence="1">
    <location>
        <begin position="36"/>
        <end position="143"/>
    </location>
</feature>
<dbReference type="Pfam" id="PF12146">
    <property type="entry name" value="Hydrolase_4"/>
    <property type="match status" value="1"/>
</dbReference>